<gene>
    <name evidence="2" type="ORF">ACFOW8_28515</name>
</gene>
<accession>A0ABV8LDR2</accession>
<reference evidence="3" key="1">
    <citation type="journal article" date="2019" name="Int. J. Syst. Evol. Microbiol.">
        <title>The Global Catalogue of Microorganisms (GCM) 10K type strain sequencing project: providing services to taxonomists for standard genome sequencing and annotation.</title>
        <authorList>
            <consortium name="The Broad Institute Genomics Platform"/>
            <consortium name="The Broad Institute Genome Sequencing Center for Infectious Disease"/>
            <person name="Wu L."/>
            <person name="Ma J."/>
        </authorList>
    </citation>
    <scope>NUCLEOTIDE SEQUENCE [LARGE SCALE GENOMIC DNA]</scope>
    <source>
        <strain evidence="3">CGMCC 4.7204</strain>
    </source>
</reference>
<dbReference type="EMBL" id="JBHSBA010000016">
    <property type="protein sequence ID" value="MFC4128884.1"/>
    <property type="molecule type" value="Genomic_DNA"/>
</dbReference>
<evidence type="ECO:0000313" key="3">
    <source>
        <dbReference type="Proteomes" id="UP001595767"/>
    </source>
</evidence>
<name>A0ABV8LDR2_9NOCA</name>
<evidence type="ECO:0000259" key="1">
    <source>
        <dbReference type="Pfam" id="PF09414"/>
    </source>
</evidence>
<protein>
    <submittedName>
        <fullName evidence="2">RNA ligase family protein</fullName>
    </submittedName>
</protein>
<dbReference type="RefSeq" id="WP_378554758.1">
    <property type="nucleotide sequence ID" value="NZ_JBHSBA010000016.1"/>
</dbReference>
<dbReference type="SUPFAM" id="SSF56091">
    <property type="entry name" value="DNA ligase/mRNA capping enzyme, catalytic domain"/>
    <property type="match status" value="1"/>
</dbReference>
<feature type="domain" description="RNA ligase" evidence="1">
    <location>
        <begin position="190"/>
        <end position="389"/>
    </location>
</feature>
<evidence type="ECO:0000313" key="2">
    <source>
        <dbReference type="EMBL" id="MFC4128884.1"/>
    </source>
</evidence>
<dbReference type="GO" id="GO:0016874">
    <property type="term" value="F:ligase activity"/>
    <property type="evidence" value="ECO:0007669"/>
    <property type="project" value="UniProtKB-KW"/>
</dbReference>
<keyword evidence="3" id="KW-1185">Reference proteome</keyword>
<organism evidence="2 3">
    <name type="scientific">Nocardia rhizosphaerae</name>
    <dbReference type="NCBI Taxonomy" id="1691571"/>
    <lineage>
        <taxon>Bacteria</taxon>
        <taxon>Bacillati</taxon>
        <taxon>Actinomycetota</taxon>
        <taxon>Actinomycetes</taxon>
        <taxon>Mycobacteriales</taxon>
        <taxon>Nocardiaceae</taxon>
        <taxon>Nocardia</taxon>
    </lineage>
</organism>
<proteinExistence type="predicted"/>
<comment type="caution">
    <text evidence="2">The sequence shown here is derived from an EMBL/GenBank/DDBJ whole genome shotgun (WGS) entry which is preliminary data.</text>
</comment>
<sequence>MALKPPANLNYAAVVARLTAVNELAGCDNIAGAPLLGFQAIVGKDQQPGDLGIVFVAESQLSEEFAQTNNLHREPELNADPAEKGYLERNRRVRAIKLRGHRSDALFMPLEALAYTGYDIAKLAPGDVFDELNGHEICRKFERPVKGGNARTPQAKATKKFVRVDAKFLPEHYDTTRYWGNEHLIDAEARVVITQKLHGTSIRIGNTIAKRKPTWRDKLAARFLKVPVAEYIYDTVYGSRKVIKDPKAEQNHFYGSDVWTHYGKRLDGLIPQSFVVYAELIGWTPEGAPIQSGYTYNVPQGEADLYVYRVAHVNPQGIITDLAWGQLVEWCAQLGLKTVPVLTEMAHKAFDPADWLDRRYYDEGYGQAVPLSGSKKLVDEGVCVRTVDGLHPTTLKAKSPIFLQHETKALDDEKSVDLEAEGGIAA</sequence>
<dbReference type="Proteomes" id="UP001595767">
    <property type="component" value="Unassembled WGS sequence"/>
</dbReference>
<dbReference type="InterPro" id="IPR021122">
    <property type="entry name" value="RNA_ligase_dom_REL/Rnl2"/>
</dbReference>
<keyword evidence="2" id="KW-0436">Ligase</keyword>
<dbReference type="Pfam" id="PF09414">
    <property type="entry name" value="RNA_ligase"/>
    <property type="match status" value="1"/>
</dbReference>